<keyword evidence="2" id="KW-1185">Reference proteome</keyword>
<evidence type="ECO:0000313" key="1">
    <source>
        <dbReference type="EMBL" id="KAJ7042331.1"/>
    </source>
</evidence>
<dbReference type="Proteomes" id="UP001218188">
    <property type="component" value="Unassembled WGS sequence"/>
</dbReference>
<proteinExistence type="predicted"/>
<evidence type="ECO:0008006" key="3">
    <source>
        <dbReference type="Google" id="ProtNLM"/>
    </source>
</evidence>
<dbReference type="InterPro" id="IPR032675">
    <property type="entry name" value="LRR_dom_sf"/>
</dbReference>
<dbReference type="AlphaFoldDB" id="A0AAD6T9N3"/>
<organism evidence="1 2">
    <name type="scientific">Mycena alexandri</name>
    <dbReference type="NCBI Taxonomy" id="1745969"/>
    <lineage>
        <taxon>Eukaryota</taxon>
        <taxon>Fungi</taxon>
        <taxon>Dikarya</taxon>
        <taxon>Basidiomycota</taxon>
        <taxon>Agaricomycotina</taxon>
        <taxon>Agaricomycetes</taxon>
        <taxon>Agaricomycetidae</taxon>
        <taxon>Agaricales</taxon>
        <taxon>Marasmiineae</taxon>
        <taxon>Mycenaceae</taxon>
        <taxon>Mycena</taxon>
    </lineage>
</organism>
<comment type="caution">
    <text evidence="1">The sequence shown here is derived from an EMBL/GenBank/DDBJ whole genome shotgun (WGS) entry which is preliminary data.</text>
</comment>
<dbReference type="EMBL" id="JARJCM010000013">
    <property type="protein sequence ID" value="KAJ7042331.1"/>
    <property type="molecule type" value="Genomic_DNA"/>
</dbReference>
<dbReference type="SUPFAM" id="SSF52047">
    <property type="entry name" value="RNI-like"/>
    <property type="match status" value="1"/>
</dbReference>
<dbReference type="Gene3D" id="3.80.10.10">
    <property type="entry name" value="Ribonuclease Inhibitor"/>
    <property type="match status" value="1"/>
</dbReference>
<reference evidence="1" key="1">
    <citation type="submission" date="2023-03" db="EMBL/GenBank/DDBJ databases">
        <title>Massive genome expansion in bonnet fungi (Mycena s.s.) driven by repeated elements and novel gene families across ecological guilds.</title>
        <authorList>
            <consortium name="Lawrence Berkeley National Laboratory"/>
            <person name="Harder C.B."/>
            <person name="Miyauchi S."/>
            <person name="Viragh M."/>
            <person name="Kuo A."/>
            <person name="Thoen E."/>
            <person name="Andreopoulos B."/>
            <person name="Lu D."/>
            <person name="Skrede I."/>
            <person name="Drula E."/>
            <person name="Henrissat B."/>
            <person name="Morin E."/>
            <person name="Kohler A."/>
            <person name="Barry K."/>
            <person name="LaButti K."/>
            <person name="Morin E."/>
            <person name="Salamov A."/>
            <person name="Lipzen A."/>
            <person name="Mereny Z."/>
            <person name="Hegedus B."/>
            <person name="Baldrian P."/>
            <person name="Stursova M."/>
            <person name="Weitz H."/>
            <person name="Taylor A."/>
            <person name="Grigoriev I.V."/>
            <person name="Nagy L.G."/>
            <person name="Martin F."/>
            <person name="Kauserud H."/>
        </authorList>
    </citation>
    <scope>NUCLEOTIDE SEQUENCE</scope>
    <source>
        <strain evidence="1">CBHHK200</strain>
    </source>
</reference>
<protein>
    <recommendedName>
        <fullName evidence="3">F-box domain-containing protein</fullName>
    </recommendedName>
</protein>
<gene>
    <name evidence="1" type="ORF">C8F04DRAFT_1390734</name>
</gene>
<sequence>MHAALEIPEIVQAVFGQIDHSPQSIGGYDLDIRTLAVLARTCSAFCDPALDLLWAEQRDLGALMGCFPNGLFVEVETPLLRLTENDNSGEGAVLKAVPGRTVKDLHMRRPITGGDWERPLVYSHRVKTLHLDNTSVAGIKSASTSAFYDVCLALPGSHLFPNLRDLRISLFFSFPEMQCDRVVPFLLAPNIERIKIFLKKSDRASHILPTLAERCPSIAYLDISCWDDADAERHAASVLIQQLRHLQELCVKNLNQAAFEYLRRLPTLTALLVERHTTNLLVDDDETDSFSSLKSLEFGETTLDRLMEFMKVIRKCPLERFEARNVEESTATTEMVVRLFSTLAGQCPHTSLRTIEYYARIFSNPPSEPTDYVLTGQTLRPLFCFMSMVHVTLYRLSGIDLTDDDVFELASAWPRLELLSLGGFNHVPSRVTLHALSVFARCCPRLASLSLALNASLVPDNSADIPPQHLMEYIYLGRAVITAPARVAQYVAAMFPATKVNAWANLEADAPRNVQERVYHDRWQIVQEHLVAIRSLNNN</sequence>
<evidence type="ECO:0000313" key="2">
    <source>
        <dbReference type="Proteomes" id="UP001218188"/>
    </source>
</evidence>
<accession>A0AAD6T9N3</accession>
<name>A0AAD6T9N3_9AGAR</name>